<dbReference type="PANTHER" id="PTHR43434">
    <property type="entry name" value="PHOSPHOGLYCOLATE PHOSPHATASE"/>
    <property type="match status" value="1"/>
</dbReference>
<name>A0ABT2S6T5_9FIRM</name>
<dbReference type="InterPro" id="IPR041492">
    <property type="entry name" value="HAD_2"/>
</dbReference>
<dbReference type="NCBIfam" id="TIGR01509">
    <property type="entry name" value="HAD-SF-IA-v3"/>
    <property type="match status" value="1"/>
</dbReference>
<dbReference type="PANTHER" id="PTHR43434:SF1">
    <property type="entry name" value="PHOSPHOGLYCOLATE PHOSPHATASE"/>
    <property type="match status" value="1"/>
</dbReference>
<dbReference type="Pfam" id="PF13419">
    <property type="entry name" value="HAD_2"/>
    <property type="match status" value="1"/>
</dbReference>
<dbReference type="Proteomes" id="UP001207605">
    <property type="component" value="Unassembled WGS sequence"/>
</dbReference>
<keyword evidence="2" id="KW-1185">Reference proteome</keyword>
<gene>
    <name evidence="1" type="ORF">OCV65_08355</name>
</gene>
<sequence>MKACIFDLDGTLTDTLDSLVYSVNLTLQEMGLTEISRDQCRRFVGNGARKLIEEALNAAGDKGATRIEEGMQVYGRVFGENCTYHVAPYAGIPEALEELKDRGIRLAVLSNKPHQQTLDVVETFFGKELFDYVQGQMDGIPRKPDPAGIHYILKNMQIPESECLYVGDSEVDIVTGRAAGVKSVGVEWGFRDRKTLEAAGAEHIITTPDQLLQFVS</sequence>
<organism evidence="1 2">
    <name type="scientific">Dorea ammoniilytica</name>
    <dbReference type="NCBI Taxonomy" id="2981788"/>
    <lineage>
        <taxon>Bacteria</taxon>
        <taxon>Bacillati</taxon>
        <taxon>Bacillota</taxon>
        <taxon>Clostridia</taxon>
        <taxon>Lachnospirales</taxon>
        <taxon>Lachnospiraceae</taxon>
        <taxon>Dorea</taxon>
    </lineage>
</organism>
<dbReference type="EMBL" id="JAOQJV010000009">
    <property type="protein sequence ID" value="MCU6700238.1"/>
    <property type="molecule type" value="Genomic_DNA"/>
</dbReference>
<dbReference type="SFLD" id="SFLDG01135">
    <property type="entry name" value="C1.5.6:_HAD__Beta-PGM__Phospha"/>
    <property type="match status" value="1"/>
</dbReference>
<dbReference type="InterPro" id="IPR036412">
    <property type="entry name" value="HAD-like_sf"/>
</dbReference>
<protein>
    <submittedName>
        <fullName evidence="1">HAD family hydrolase</fullName>
    </submittedName>
</protein>
<proteinExistence type="predicted"/>
<dbReference type="Gene3D" id="3.40.50.1000">
    <property type="entry name" value="HAD superfamily/HAD-like"/>
    <property type="match status" value="1"/>
</dbReference>
<dbReference type="GO" id="GO:0016787">
    <property type="term" value="F:hydrolase activity"/>
    <property type="evidence" value="ECO:0007669"/>
    <property type="project" value="UniProtKB-KW"/>
</dbReference>
<dbReference type="SFLD" id="SFLDS00003">
    <property type="entry name" value="Haloacid_Dehalogenase"/>
    <property type="match status" value="1"/>
</dbReference>
<dbReference type="InterPro" id="IPR023198">
    <property type="entry name" value="PGP-like_dom2"/>
</dbReference>
<reference evidence="1 2" key="1">
    <citation type="journal article" date="2021" name="ISME Commun">
        <title>Automated analysis of genomic sequences facilitates high-throughput and comprehensive description of bacteria.</title>
        <authorList>
            <person name="Hitch T.C.A."/>
        </authorList>
    </citation>
    <scope>NUCLEOTIDE SEQUENCE [LARGE SCALE GENOMIC DNA]</scope>
    <source>
        <strain evidence="1 2">Sanger_02</strain>
    </source>
</reference>
<comment type="caution">
    <text evidence="1">The sequence shown here is derived from an EMBL/GenBank/DDBJ whole genome shotgun (WGS) entry which is preliminary data.</text>
</comment>
<keyword evidence="1" id="KW-0378">Hydrolase</keyword>
<dbReference type="Gene3D" id="1.10.150.240">
    <property type="entry name" value="Putative phosphatase, domain 2"/>
    <property type="match status" value="1"/>
</dbReference>
<dbReference type="SFLD" id="SFLDG01129">
    <property type="entry name" value="C1.5:_HAD__Beta-PGM__Phosphata"/>
    <property type="match status" value="1"/>
</dbReference>
<accession>A0ABT2S6T5</accession>
<evidence type="ECO:0000313" key="1">
    <source>
        <dbReference type="EMBL" id="MCU6700238.1"/>
    </source>
</evidence>
<evidence type="ECO:0000313" key="2">
    <source>
        <dbReference type="Proteomes" id="UP001207605"/>
    </source>
</evidence>
<dbReference type="RefSeq" id="WP_262581679.1">
    <property type="nucleotide sequence ID" value="NZ_JAOQJV010000009.1"/>
</dbReference>
<dbReference type="NCBIfam" id="TIGR01549">
    <property type="entry name" value="HAD-SF-IA-v1"/>
    <property type="match status" value="1"/>
</dbReference>
<dbReference type="InterPro" id="IPR023214">
    <property type="entry name" value="HAD_sf"/>
</dbReference>
<dbReference type="InterPro" id="IPR050155">
    <property type="entry name" value="HAD-like_hydrolase_sf"/>
</dbReference>
<dbReference type="SUPFAM" id="SSF56784">
    <property type="entry name" value="HAD-like"/>
    <property type="match status" value="1"/>
</dbReference>
<dbReference type="InterPro" id="IPR006439">
    <property type="entry name" value="HAD-SF_hydro_IA"/>
</dbReference>